<name>A0A6A5R436_AMPQU</name>
<sequence length="146" mass="16685">SSAPILLDKKSLEDGLFVLLSNYAMDLQTALDAPAVSNADLRTAATNLSNYLGHFHRRKSRRFTCPLKPSNLSFNLFRTRNPIEFDENALTNSPKDWYQLVLSETEEKSGDVQILVDGGLTKDKAKVLDELRQEVWRKLMRWEEAE</sequence>
<reference evidence="1" key="1">
    <citation type="journal article" date="2020" name="Stud. Mycol.">
        <title>101 Dothideomycetes genomes: a test case for predicting lifestyles and emergence of pathogens.</title>
        <authorList>
            <person name="Haridas S."/>
            <person name="Albert R."/>
            <person name="Binder M."/>
            <person name="Bloem J."/>
            <person name="Labutti K."/>
            <person name="Salamov A."/>
            <person name="Andreopoulos B."/>
            <person name="Baker S."/>
            <person name="Barry K."/>
            <person name="Bills G."/>
            <person name="Bluhm B."/>
            <person name="Cannon C."/>
            <person name="Castanera R."/>
            <person name="Culley D."/>
            <person name="Daum C."/>
            <person name="Ezra D."/>
            <person name="Gonzalez J."/>
            <person name="Henrissat B."/>
            <person name="Kuo A."/>
            <person name="Liang C."/>
            <person name="Lipzen A."/>
            <person name="Lutzoni F."/>
            <person name="Magnuson J."/>
            <person name="Mondo S."/>
            <person name="Nolan M."/>
            <person name="Ohm R."/>
            <person name="Pangilinan J."/>
            <person name="Park H.-J."/>
            <person name="Ramirez L."/>
            <person name="Alfaro M."/>
            <person name="Sun H."/>
            <person name="Tritt A."/>
            <person name="Yoshinaga Y."/>
            <person name="Zwiers L.-H."/>
            <person name="Turgeon B."/>
            <person name="Goodwin S."/>
            <person name="Spatafora J."/>
            <person name="Crous P."/>
            <person name="Grigoriev I."/>
        </authorList>
    </citation>
    <scope>NUCLEOTIDE SEQUENCE</scope>
    <source>
        <strain evidence="1">HMLAC05119</strain>
    </source>
</reference>
<feature type="non-terminal residue" evidence="1">
    <location>
        <position position="1"/>
    </location>
</feature>
<organism evidence="1 2">
    <name type="scientific">Ampelomyces quisqualis</name>
    <name type="common">Powdery mildew agent</name>
    <dbReference type="NCBI Taxonomy" id="50730"/>
    <lineage>
        <taxon>Eukaryota</taxon>
        <taxon>Fungi</taxon>
        <taxon>Dikarya</taxon>
        <taxon>Ascomycota</taxon>
        <taxon>Pezizomycotina</taxon>
        <taxon>Dothideomycetes</taxon>
        <taxon>Pleosporomycetidae</taxon>
        <taxon>Pleosporales</taxon>
        <taxon>Pleosporineae</taxon>
        <taxon>Phaeosphaeriaceae</taxon>
        <taxon>Ampelomyces</taxon>
    </lineage>
</organism>
<accession>A0A6A5R436</accession>
<protein>
    <submittedName>
        <fullName evidence="1">Uncharacterized protein</fullName>
    </submittedName>
</protein>
<gene>
    <name evidence="1" type="ORF">BDU57DRAFT_418744</name>
</gene>
<evidence type="ECO:0000313" key="1">
    <source>
        <dbReference type="EMBL" id="KAF1921546.1"/>
    </source>
</evidence>
<keyword evidence="2" id="KW-1185">Reference proteome</keyword>
<dbReference type="OrthoDB" id="3797996at2759"/>
<evidence type="ECO:0000313" key="2">
    <source>
        <dbReference type="Proteomes" id="UP000800096"/>
    </source>
</evidence>
<dbReference type="AlphaFoldDB" id="A0A6A5R436"/>
<dbReference type="EMBL" id="ML979132">
    <property type="protein sequence ID" value="KAF1921546.1"/>
    <property type="molecule type" value="Genomic_DNA"/>
</dbReference>
<feature type="non-terminal residue" evidence="1">
    <location>
        <position position="146"/>
    </location>
</feature>
<dbReference type="Proteomes" id="UP000800096">
    <property type="component" value="Unassembled WGS sequence"/>
</dbReference>
<proteinExistence type="predicted"/>